<feature type="region of interest" description="Disordered" evidence="1">
    <location>
        <begin position="1"/>
        <end position="29"/>
    </location>
</feature>
<protein>
    <recommendedName>
        <fullName evidence="4">Right handed beta helix domain-containing protein</fullName>
    </recommendedName>
</protein>
<sequence length="612" mass="67207">MARDLPERDERQSTVTTETSRQHSDKTGLLHRRGYLKLAAAAAATAGLAGQGSAASDDSDVVTLDPGERRVVRLDDGETFENVIFDQRAAGAAATIVADGTNWTIRNVAFRGEFGHRGRALGVADTGGGTSRIENVYMGDGVEAGIGDRRHPQFGIWVSPEHAGHIDFDRIYVEGAHDNAFYASAPGSNANGRRGTVRFRNCYAKDNWVAGFRLSRGVVDNCVAVNTPAGRDGRPLWVWNTDEHDGRVEVYDSDFVAGDYPYAMDIGRDGGRCEIYVEGTQWRGEKRHHPGADVRYVDGGGNGTNATDRVPEGCPTSVDEVFAGSNTITAAYDHTIELAGQFGYRLEVDGEIVPASASRRYLSRGEAYGDDWAEWWLSGSEDARTTWHYTGEITSLDVSPYDGATDVRSITIDGESVDPSRFDDRPARNTLEIAGQCRYRVEVDGEIEPAADHARWLTEGEAYGDDWAEWWLSGSADARTAWEFTGEITSLELTDYAGETAVRTLAVNGEELDRAAYVPDREHTLELAGQCRYRIDVDGEIEPAADHARWLTEGEAYGDDWAEWWLSGSEDARTVWEVTGEVTSLDVSPYDGRTDVRTLSIDGEPVDPARFD</sequence>
<organism evidence="2 3">
    <name type="scientific">Halovivax cerinus</name>
    <dbReference type="NCBI Taxonomy" id="1487865"/>
    <lineage>
        <taxon>Archaea</taxon>
        <taxon>Methanobacteriati</taxon>
        <taxon>Methanobacteriota</taxon>
        <taxon>Stenosarchaea group</taxon>
        <taxon>Halobacteria</taxon>
        <taxon>Halobacteriales</taxon>
        <taxon>Natrialbaceae</taxon>
        <taxon>Halovivax</taxon>
    </lineage>
</organism>
<dbReference type="SUPFAM" id="SSF51126">
    <property type="entry name" value="Pectin lyase-like"/>
    <property type="match status" value="1"/>
</dbReference>
<dbReference type="GeneID" id="73904065"/>
<proteinExistence type="predicted"/>
<name>A0ABD5NP25_9EURY</name>
<dbReference type="InterPro" id="IPR006311">
    <property type="entry name" value="TAT_signal"/>
</dbReference>
<dbReference type="Gene3D" id="2.160.20.10">
    <property type="entry name" value="Single-stranded right-handed beta-helix, Pectin lyase-like"/>
    <property type="match status" value="1"/>
</dbReference>
<evidence type="ECO:0000256" key="1">
    <source>
        <dbReference type="SAM" id="MobiDB-lite"/>
    </source>
</evidence>
<dbReference type="RefSeq" id="WP_256531334.1">
    <property type="nucleotide sequence ID" value="NZ_CP101824.1"/>
</dbReference>
<dbReference type="PROSITE" id="PS51318">
    <property type="entry name" value="TAT"/>
    <property type="match status" value="1"/>
</dbReference>
<reference evidence="2 3" key="1">
    <citation type="journal article" date="2019" name="Int. J. Syst. Evol. Microbiol.">
        <title>The Global Catalogue of Microorganisms (GCM) 10K type strain sequencing project: providing services to taxonomists for standard genome sequencing and annotation.</title>
        <authorList>
            <consortium name="The Broad Institute Genomics Platform"/>
            <consortium name="The Broad Institute Genome Sequencing Center for Infectious Disease"/>
            <person name="Wu L."/>
            <person name="Ma J."/>
        </authorList>
    </citation>
    <scope>NUCLEOTIDE SEQUENCE [LARGE SCALE GENOMIC DNA]</scope>
    <source>
        <strain evidence="2 3">IBRC-M 10256</strain>
    </source>
</reference>
<accession>A0ABD5NP25</accession>
<evidence type="ECO:0000313" key="2">
    <source>
        <dbReference type="EMBL" id="MFC3958319.1"/>
    </source>
</evidence>
<evidence type="ECO:0008006" key="4">
    <source>
        <dbReference type="Google" id="ProtNLM"/>
    </source>
</evidence>
<comment type="caution">
    <text evidence="2">The sequence shown here is derived from an EMBL/GenBank/DDBJ whole genome shotgun (WGS) entry which is preliminary data.</text>
</comment>
<keyword evidence="3" id="KW-1185">Reference proteome</keyword>
<dbReference type="InterPro" id="IPR011050">
    <property type="entry name" value="Pectin_lyase_fold/virulence"/>
</dbReference>
<dbReference type="Proteomes" id="UP001595846">
    <property type="component" value="Unassembled WGS sequence"/>
</dbReference>
<dbReference type="AlphaFoldDB" id="A0ABD5NP25"/>
<evidence type="ECO:0000313" key="3">
    <source>
        <dbReference type="Proteomes" id="UP001595846"/>
    </source>
</evidence>
<feature type="compositionally biased region" description="Basic and acidic residues" evidence="1">
    <location>
        <begin position="1"/>
        <end position="12"/>
    </location>
</feature>
<gene>
    <name evidence="2" type="ORF">ACFOUR_08045</name>
</gene>
<dbReference type="EMBL" id="JBHSAQ010000003">
    <property type="protein sequence ID" value="MFC3958319.1"/>
    <property type="molecule type" value="Genomic_DNA"/>
</dbReference>
<dbReference type="InterPro" id="IPR012334">
    <property type="entry name" value="Pectin_lyas_fold"/>
</dbReference>